<proteinExistence type="predicted"/>
<dbReference type="EMBL" id="RZHF01000001">
    <property type="protein sequence ID" value="RUR34914.1"/>
    <property type="molecule type" value="Genomic_DNA"/>
</dbReference>
<organism evidence="2 3">
    <name type="scientific">Vreelandella nanhaiensis</name>
    <dbReference type="NCBI Taxonomy" id="1258546"/>
    <lineage>
        <taxon>Bacteria</taxon>
        <taxon>Pseudomonadati</taxon>
        <taxon>Pseudomonadota</taxon>
        <taxon>Gammaproteobacteria</taxon>
        <taxon>Oceanospirillales</taxon>
        <taxon>Halomonadaceae</taxon>
        <taxon>Vreelandella</taxon>
    </lineage>
</organism>
<evidence type="ECO:0000313" key="3">
    <source>
        <dbReference type="Proteomes" id="UP000287023"/>
    </source>
</evidence>
<evidence type="ECO:0000256" key="1">
    <source>
        <dbReference type="SAM" id="Phobius"/>
    </source>
</evidence>
<comment type="caution">
    <text evidence="2">The sequence shown here is derived from an EMBL/GenBank/DDBJ whole genome shotgun (WGS) entry which is preliminary data.</text>
</comment>
<reference evidence="2 3" key="1">
    <citation type="submission" date="2018-12" db="EMBL/GenBank/DDBJ databases">
        <title>three novel Halomonas strain isolated from plants.</title>
        <authorList>
            <person name="Sun C."/>
        </authorList>
    </citation>
    <scope>NUCLEOTIDE SEQUENCE [LARGE SCALE GENOMIC DNA]</scope>
    <source>
        <strain evidence="2 3">JCM 18142</strain>
    </source>
</reference>
<sequence>MSVKFQQWVATVRRRMQDGQPLLGPDSLQALTDDVRKLGLGAMGAGVLGFFAPSEKITLGASVAMFFVGAIIWVTGIAFLVRIERNSAEKD</sequence>
<name>A0A3S0W8U9_9GAMM</name>
<dbReference type="RefSeq" id="WP_035557873.1">
    <property type="nucleotide sequence ID" value="NZ_RZHF01000001.1"/>
</dbReference>
<dbReference type="OrthoDB" id="6168404at2"/>
<gene>
    <name evidence="2" type="ORF">ELY38_00210</name>
</gene>
<dbReference type="AlphaFoldDB" id="A0A3S0W8U9"/>
<keyword evidence="3" id="KW-1185">Reference proteome</keyword>
<accession>A0A3S0W8U9</accession>
<keyword evidence="1" id="KW-1133">Transmembrane helix</keyword>
<feature type="transmembrane region" description="Helical" evidence="1">
    <location>
        <begin position="57"/>
        <end position="81"/>
    </location>
</feature>
<keyword evidence="1" id="KW-0472">Membrane</keyword>
<keyword evidence="1" id="KW-0812">Transmembrane</keyword>
<dbReference type="Proteomes" id="UP000287023">
    <property type="component" value="Unassembled WGS sequence"/>
</dbReference>
<protein>
    <submittedName>
        <fullName evidence="2">Uncharacterized protein</fullName>
    </submittedName>
</protein>
<evidence type="ECO:0000313" key="2">
    <source>
        <dbReference type="EMBL" id="RUR34914.1"/>
    </source>
</evidence>